<dbReference type="Gene3D" id="1.10.10.10">
    <property type="entry name" value="Winged helix-like DNA-binding domain superfamily/Winged helix DNA-binding domain"/>
    <property type="match status" value="1"/>
</dbReference>
<protein>
    <recommendedName>
        <fullName evidence="4">HTH marR-type domain-containing protein</fullName>
    </recommendedName>
</protein>
<evidence type="ECO:0000313" key="5">
    <source>
        <dbReference type="EMBL" id="AXB47644.1"/>
    </source>
</evidence>
<dbReference type="Pfam" id="PF01047">
    <property type="entry name" value="MarR"/>
    <property type="match status" value="1"/>
</dbReference>
<feature type="domain" description="HTH marR-type" evidence="4">
    <location>
        <begin position="19"/>
        <end position="152"/>
    </location>
</feature>
<dbReference type="InterPro" id="IPR036388">
    <property type="entry name" value="WH-like_DNA-bd_sf"/>
</dbReference>
<evidence type="ECO:0000256" key="1">
    <source>
        <dbReference type="ARBA" id="ARBA00023015"/>
    </source>
</evidence>
<dbReference type="OrthoDB" id="3623102at2"/>
<dbReference type="PROSITE" id="PS01117">
    <property type="entry name" value="HTH_MARR_1"/>
    <property type="match status" value="1"/>
</dbReference>
<dbReference type="PANTHER" id="PTHR33164:SF103">
    <property type="entry name" value="REGULATORY PROTEIN MARR"/>
    <property type="match status" value="1"/>
</dbReference>
<keyword evidence="6" id="KW-1185">Reference proteome</keyword>
<name>A0A344LHX0_9PSEU</name>
<dbReference type="RefSeq" id="WP_113696700.1">
    <property type="nucleotide sequence ID" value="NZ_CP015163.1"/>
</dbReference>
<dbReference type="GO" id="GO:0006950">
    <property type="term" value="P:response to stress"/>
    <property type="evidence" value="ECO:0007669"/>
    <property type="project" value="TreeGrafter"/>
</dbReference>
<dbReference type="InterPro" id="IPR000835">
    <property type="entry name" value="HTH_MarR-typ"/>
</dbReference>
<dbReference type="InterPro" id="IPR039422">
    <property type="entry name" value="MarR/SlyA-like"/>
</dbReference>
<reference evidence="5 6" key="1">
    <citation type="submission" date="2016-04" db="EMBL/GenBank/DDBJ databases">
        <title>Complete genome sequence and analysis of deep-sea sediment isolate, Amycolatopsis sp. WP1.</title>
        <authorList>
            <person name="Wang H."/>
            <person name="Chen S."/>
            <person name="Wu Q."/>
        </authorList>
    </citation>
    <scope>NUCLEOTIDE SEQUENCE [LARGE SCALE GENOMIC DNA]</scope>
    <source>
        <strain evidence="5 6">WP1</strain>
    </source>
</reference>
<dbReference type="GO" id="GO:0003700">
    <property type="term" value="F:DNA-binding transcription factor activity"/>
    <property type="evidence" value="ECO:0007669"/>
    <property type="project" value="InterPro"/>
</dbReference>
<dbReference type="InterPro" id="IPR023187">
    <property type="entry name" value="Tscrpt_reg_MarR-type_CS"/>
</dbReference>
<accession>A0A344LHX0</accession>
<evidence type="ECO:0000313" key="6">
    <source>
        <dbReference type="Proteomes" id="UP000250434"/>
    </source>
</evidence>
<gene>
    <name evidence="5" type="ORF">A4R43_38610</name>
</gene>
<dbReference type="KEGG" id="aab:A4R43_38610"/>
<dbReference type="InterPro" id="IPR036390">
    <property type="entry name" value="WH_DNA-bd_sf"/>
</dbReference>
<dbReference type="GO" id="GO:0003677">
    <property type="term" value="F:DNA binding"/>
    <property type="evidence" value="ECO:0007669"/>
    <property type="project" value="UniProtKB-KW"/>
</dbReference>
<keyword evidence="1" id="KW-0805">Transcription regulation</keyword>
<dbReference type="SUPFAM" id="SSF46785">
    <property type="entry name" value="Winged helix' DNA-binding domain"/>
    <property type="match status" value="1"/>
</dbReference>
<evidence type="ECO:0000256" key="3">
    <source>
        <dbReference type="ARBA" id="ARBA00023163"/>
    </source>
</evidence>
<dbReference type="PANTHER" id="PTHR33164">
    <property type="entry name" value="TRANSCRIPTIONAL REGULATOR, MARR FAMILY"/>
    <property type="match status" value="1"/>
</dbReference>
<evidence type="ECO:0000259" key="4">
    <source>
        <dbReference type="PROSITE" id="PS50995"/>
    </source>
</evidence>
<evidence type="ECO:0000256" key="2">
    <source>
        <dbReference type="ARBA" id="ARBA00023125"/>
    </source>
</evidence>
<dbReference type="Proteomes" id="UP000250434">
    <property type="component" value="Chromosome"/>
</dbReference>
<sequence length="170" mass="18560">MSAPASGRQPGTERDEIPARDIVALLFDTSRRLCLQSDRLLGATIGLSEARARLLVTVSELEPARMGRLASDLGVSPRSVTSMVDALERDGLITREPDPEDRRATLLRLTADSRARMSRLFDAQHRLAEDLLGPLDADDRANLHRMLSVLWESAGPDGAPRPGRPDEVTG</sequence>
<keyword evidence="3" id="KW-0804">Transcription</keyword>
<keyword evidence="2" id="KW-0238">DNA-binding</keyword>
<proteinExistence type="predicted"/>
<dbReference type="EMBL" id="CP015163">
    <property type="protein sequence ID" value="AXB47644.1"/>
    <property type="molecule type" value="Genomic_DNA"/>
</dbReference>
<dbReference type="PRINTS" id="PR00598">
    <property type="entry name" value="HTHMARR"/>
</dbReference>
<dbReference type="AlphaFoldDB" id="A0A344LHX0"/>
<dbReference type="SMART" id="SM00347">
    <property type="entry name" value="HTH_MARR"/>
    <property type="match status" value="1"/>
</dbReference>
<organism evidence="5 6">
    <name type="scientific">Amycolatopsis albispora</name>
    <dbReference type="NCBI Taxonomy" id="1804986"/>
    <lineage>
        <taxon>Bacteria</taxon>
        <taxon>Bacillati</taxon>
        <taxon>Actinomycetota</taxon>
        <taxon>Actinomycetes</taxon>
        <taxon>Pseudonocardiales</taxon>
        <taxon>Pseudonocardiaceae</taxon>
        <taxon>Amycolatopsis</taxon>
    </lineage>
</organism>
<dbReference type="PROSITE" id="PS50995">
    <property type="entry name" value="HTH_MARR_2"/>
    <property type="match status" value="1"/>
</dbReference>